<keyword evidence="1" id="KW-1133">Transmembrane helix</keyword>
<reference evidence="2 3" key="1">
    <citation type="journal article" date="2018" name="Sci. Rep.">
        <title>Characterisation of pathogen-specific regions and novel effector candidates in Fusarium oxysporum f. sp. cepae.</title>
        <authorList>
            <person name="Armitage A.D."/>
            <person name="Taylor A."/>
            <person name="Sobczyk M.K."/>
            <person name="Baxter L."/>
            <person name="Greenfield B.P."/>
            <person name="Bates H.J."/>
            <person name="Wilson F."/>
            <person name="Jackson A.C."/>
            <person name="Ott S."/>
            <person name="Harrison R.J."/>
            <person name="Clarkson J.P."/>
        </authorList>
    </citation>
    <scope>NUCLEOTIDE SEQUENCE [LARGE SCALE GENOMIC DNA]</scope>
    <source>
        <strain evidence="2 3">Fo_A13</strain>
    </source>
</reference>
<dbReference type="EMBL" id="MRCX01000168">
    <property type="protein sequence ID" value="RKK69046.1"/>
    <property type="molecule type" value="Genomic_DNA"/>
</dbReference>
<dbReference type="VEuPathDB" id="FungiDB:FOIG_03561"/>
<evidence type="ECO:0000313" key="2">
    <source>
        <dbReference type="EMBL" id="RKK69046.1"/>
    </source>
</evidence>
<comment type="caution">
    <text evidence="2">The sequence shown here is derived from an EMBL/GenBank/DDBJ whole genome shotgun (WGS) entry which is preliminary data.</text>
</comment>
<keyword evidence="1" id="KW-0472">Membrane</keyword>
<keyword evidence="1" id="KW-0812">Transmembrane</keyword>
<dbReference type="Proteomes" id="UP000285084">
    <property type="component" value="Unassembled WGS sequence"/>
</dbReference>
<evidence type="ECO:0000256" key="1">
    <source>
        <dbReference type="SAM" id="Phobius"/>
    </source>
</evidence>
<feature type="transmembrane region" description="Helical" evidence="1">
    <location>
        <begin position="758"/>
        <end position="781"/>
    </location>
</feature>
<proteinExistence type="predicted"/>
<sequence length="1243" mass="139368">MSSWETTALRLQGNVTADSTPSSLDKSLPLLPKRNAKARTTTGVKEVSPEEKDYRTKGWKPLSLSTPILLAVIALTILLAVAVETLAQRSATQGGLALSPTLEDIPGYAKFSYLYVPTIIAVLYSLIWSWIDLDVKRMQPWFELSKDTGATGGSSLFLDYQYEFVALVPFKAAKSKHWPSFFAGTAMVIVFWALTPLQSAVLGTDVVSQTKPANIYARSRLLPLSQQTPLFNPQILNTAYAIGWLNQSLPRFTTSHYALLPFYVNDTITPSQVNSNWTAVTTRLSTELDCWPAEVGQDEGAPNSTFYFLNGQGCKGSMNFGATSKVSMQYIGFYGSPYSDYALNSPKCPPTKNSTHQFLAAWVKTTPVGGHLQPSYNFTAFYCQPQYYKQRVLATVLSSTFEPRFEALSAREILPPSEFNSTAFEFLLANGVEENIVVRDFPFNRVVEQTPRLNITNLTHPVSNMVGFAMAGHSIPLDDYSSFDIFTKALTDAHQYVFSAAISSLLMNETEGFNRTAMVEFHLTGVVVSRTFAIAVEVTLLIVASLTSLTLWYCRKIPSSLPTNPSSIRRHIDIFRNSPHLLEMFQSMDSSNDKDLAQEFQYDRFRLVYDHQAKSAKIAVEDMPFTTNESKEDTAPKGYYEPVKPFVLRRGIGLLFVAVLIGAIVVLSYFKQQERRLNGLHRPSENFEVLQLLENYIPTVFATLIEPLWVLLTRLICVLQPFRDLWAGKAESSHSIDATYTSIPPQLVFWRAIKSKHFILALVCSMAFLANLLAVGMGSLFNEAPATALYPTTMRPAYAARFDNSSVYNLDLFFSQNLISTTQYSDHLYIASANFSSGTALPPWVTKDYYFQRHNFTSSNEGNPADKFSLEARGFGVDANCRAVPKFQIPIFKTAEEFPSGESLNKSFCRRQVFIDNAARDIRENMANRTQGLSSAQFCHTLISGSGYTPCDKTLTLGWARTSNAENINGTMHTSMLLCYPVFETAMFNITIDRSGNVLSYNKTTKVEGELNYDESRDHTDRIFETYNRQWNTFNTLWQNDTVARDWFNYLIVVLNGSRSAIDPEQPVPNPEALRPIANEIYRRLYPIFLSLNEHLFVSNEKETPITVFRATKETRIFMENASFIITMTVLALNTVVAMIFYSRSVAFVLPRMPTTVGSILAYVAPSRLASQAFLNAPGQASRTLSFGRYIGLDGYVHLGIESDPHVVPVNPSSLGSGEGFWGRMQKKLWRRKNDSNQNGTWI</sequence>
<dbReference type="PANTHER" id="PTHR37544:SF3">
    <property type="entry name" value="SPRAY"/>
    <property type="match status" value="1"/>
</dbReference>
<name>A0A420MLY9_FUSOX</name>
<dbReference type="InterPro" id="IPR021840">
    <property type="entry name" value="DUF3433"/>
</dbReference>
<organism evidence="2 3">
    <name type="scientific">Fusarium oxysporum</name>
    <name type="common">Fusarium vascular wilt</name>
    <dbReference type="NCBI Taxonomy" id="5507"/>
    <lineage>
        <taxon>Eukaryota</taxon>
        <taxon>Fungi</taxon>
        <taxon>Dikarya</taxon>
        <taxon>Ascomycota</taxon>
        <taxon>Pezizomycotina</taxon>
        <taxon>Sordariomycetes</taxon>
        <taxon>Hypocreomycetidae</taxon>
        <taxon>Hypocreales</taxon>
        <taxon>Nectriaceae</taxon>
        <taxon>Fusarium</taxon>
        <taxon>Fusarium oxysporum species complex</taxon>
    </lineage>
</organism>
<dbReference type="Pfam" id="PF11915">
    <property type="entry name" value="DUF3433"/>
    <property type="match status" value="2"/>
</dbReference>
<dbReference type="VEuPathDB" id="FungiDB:FOC1_g10014407"/>
<feature type="transmembrane region" description="Helical" evidence="1">
    <location>
        <begin position="62"/>
        <end position="83"/>
    </location>
</feature>
<dbReference type="AlphaFoldDB" id="A0A420MLY9"/>
<dbReference type="VEuPathDB" id="FungiDB:HZS61_012121"/>
<gene>
    <name evidence="2" type="ORF">BFJ69_g13094</name>
</gene>
<protein>
    <submittedName>
        <fullName evidence="2">Uncharacterized protein</fullName>
    </submittedName>
</protein>
<feature type="transmembrane region" description="Helical" evidence="1">
    <location>
        <begin position="652"/>
        <end position="670"/>
    </location>
</feature>
<accession>A0A420MLY9</accession>
<feature type="transmembrane region" description="Helical" evidence="1">
    <location>
        <begin position="112"/>
        <end position="131"/>
    </location>
</feature>
<feature type="transmembrane region" description="Helical" evidence="1">
    <location>
        <begin position="1122"/>
        <end position="1143"/>
    </location>
</feature>
<dbReference type="PANTHER" id="PTHR37544">
    <property type="entry name" value="SPRAY-RELATED"/>
    <property type="match status" value="1"/>
</dbReference>
<dbReference type="VEuPathDB" id="FungiDB:FOZG_03927"/>
<dbReference type="VEuPathDB" id="FungiDB:FOC4_g10012712"/>
<evidence type="ECO:0000313" key="3">
    <source>
        <dbReference type="Proteomes" id="UP000285084"/>
    </source>
</evidence>
<feature type="transmembrane region" description="Helical" evidence="1">
    <location>
        <begin position="181"/>
        <end position="202"/>
    </location>
</feature>
<dbReference type="VEuPathDB" id="FungiDB:FOMG_04007"/>
<dbReference type="VEuPathDB" id="FungiDB:FOXG_07796"/>